<feature type="region of interest" description="Disordered" evidence="5">
    <location>
        <begin position="762"/>
        <end position="843"/>
    </location>
</feature>
<proteinExistence type="inferred from homology"/>
<dbReference type="GO" id="GO:0030154">
    <property type="term" value="P:cell differentiation"/>
    <property type="evidence" value="ECO:0007669"/>
    <property type="project" value="TreeGrafter"/>
</dbReference>
<dbReference type="SUPFAM" id="SSF46689">
    <property type="entry name" value="Homeodomain-like"/>
    <property type="match status" value="1"/>
</dbReference>
<keyword evidence="8" id="KW-1185">Reference proteome</keyword>
<dbReference type="SMART" id="SM00389">
    <property type="entry name" value="HOX"/>
    <property type="match status" value="1"/>
</dbReference>
<evidence type="ECO:0000313" key="8">
    <source>
        <dbReference type="Proteomes" id="UP000295703"/>
    </source>
</evidence>
<sequence length="843" mass="90060">MDDDDDVVPDTSVHSDDGGVVVDAVMLELRRYPPLPPPEPRSTTTTSSASFNLDVHPRLVRPGPGPGPGPDPDPGPGLAWRYPIVPTSANASASTSTGISSTSTGISSTSTSTSSTSSAVLSGSSLDISPCGWPYPPFDTTEQSHWSYTKFESSHHKPPSIPPRMSNQFEAPLPTPPEWQGQQYSYLPAPENSSTFSQTYENGNESSDASQPRTTGGAVTQVEIHTKQEAGVDSRGPVDPLGLRIKQPTPEDEPEDVKTLHQQPEQPEQRQPSVDKPAEQTPQEAMASTETQGAAAPPNPTIQEPEGSPIQNEDGTSPSKGEEDDMLDDDDDMLDDGEGGQPQTAAERTAARRKMKRFRLTHQQTRFLMSEFAKQPHPDAAHRERLSREIPGLSPRQVQVWFQNRRAKIKRLTADDRDRMIKMRAVPDDFDNVQALHSPYGAVHGLGTPLTSPMPFGAQSYADHMIRPLMVDVRRAEGGEDHISSAGISPGYGNIGFTPPGAMSSPDILSPMTPNSAGDHRYGYGSHLSPMNAGPRTSNPFARQGALENSMSMHRGQPARPLQPLQLRETMSRSRSENLNSPLRSSMSWKGDSIDYNSYHHGGPTPSPQIGGRQQSVYQPDSMSGPSSSGLSYESGSYSSSVHSPPGMSYSNFQQPPNRLRARASSGTVPLGLDLRTQYRSVGSVPPPSHASTPRATSAQFPTSSAYTSSFASAPLTAPVDFSLPRTPGPRPAGVPDYSMPQMSAPIAAPNDFSQAFHASLGTSSSRTPMRDTFGGGGPMPPPHGGGSDNHGPSSSSNSSEYHPPPRTGEEYGHGFGASALKRKRSFTGVPAGPGPAAYGSTA</sequence>
<feature type="compositionally biased region" description="Low complexity" evidence="5">
    <location>
        <begin position="87"/>
        <end position="126"/>
    </location>
</feature>
<keyword evidence="3 4" id="KW-0238">DNA-binding</keyword>
<dbReference type="Pfam" id="PF00046">
    <property type="entry name" value="Homeodomain"/>
    <property type="match status" value="1"/>
</dbReference>
<feature type="compositionally biased region" description="Polar residues" evidence="5">
    <location>
        <begin position="309"/>
        <end position="319"/>
    </location>
</feature>
<keyword evidence="3 4" id="KW-0371">Homeobox</keyword>
<comment type="caution">
    <text evidence="7">The sequence shown here is derived from an EMBL/GenBank/DDBJ whole genome shotgun (WGS) entry which is preliminary data.</text>
</comment>
<dbReference type="GO" id="GO:0005634">
    <property type="term" value="C:nucleus"/>
    <property type="evidence" value="ECO:0007669"/>
    <property type="project" value="UniProtKB-SubCell"/>
</dbReference>
<dbReference type="GO" id="GO:0006357">
    <property type="term" value="P:regulation of transcription by RNA polymerase II"/>
    <property type="evidence" value="ECO:0007669"/>
    <property type="project" value="TreeGrafter"/>
</dbReference>
<dbReference type="PANTHER" id="PTHR24332">
    <property type="entry name" value="HOMEOBOX PROTEIN CDX"/>
    <property type="match status" value="1"/>
</dbReference>
<feature type="compositionally biased region" description="Polar residues" evidence="5">
    <location>
        <begin position="180"/>
        <end position="218"/>
    </location>
</feature>
<feature type="region of interest" description="Disordered" evidence="5">
    <location>
        <begin position="680"/>
        <end position="701"/>
    </location>
</feature>
<accession>A0A4R8RQK2</accession>
<feature type="compositionally biased region" description="Low complexity" evidence="5">
    <location>
        <begin position="790"/>
        <end position="802"/>
    </location>
</feature>
<feature type="domain" description="Homeobox" evidence="6">
    <location>
        <begin position="351"/>
        <end position="412"/>
    </location>
</feature>
<reference evidence="7 8" key="1">
    <citation type="submission" date="2018-12" db="EMBL/GenBank/DDBJ databases">
        <title>Genome sequence and assembly of Colletotrichum trifolii.</title>
        <authorList>
            <person name="Gan P."/>
            <person name="Shirasu K."/>
        </authorList>
    </citation>
    <scope>NUCLEOTIDE SEQUENCE [LARGE SCALE GENOMIC DNA]</scope>
    <source>
        <strain evidence="7 8">543-2</strain>
    </source>
</reference>
<evidence type="ECO:0000256" key="5">
    <source>
        <dbReference type="SAM" id="MobiDB-lite"/>
    </source>
</evidence>
<dbReference type="Gene3D" id="1.10.10.60">
    <property type="entry name" value="Homeodomain-like"/>
    <property type="match status" value="1"/>
</dbReference>
<feature type="compositionally biased region" description="Low complexity" evidence="5">
    <location>
        <begin position="262"/>
        <end position="272"/>
    </location>
</feature>
<gene>
    <name evidence="7" type="primary">HDG11</name>
    <name evidence="7" type="ORF">CTRI78_v000946</name>
</gene>
<protein>
    <submittedName>
        <fullName evidence="7">Homeobox-leucine zipper protein HDG11</fullName>
    </submittedName>
</protein>
<evidence type="ECO:0000313" key="7">
    <source>
        <dbReference type="EMBL" id="TDZ74191.1"/>
    </source>
</evidence>
<dbReference type="InterPro" id="IPR047152">
    <property type="entry name" value="Caudal_homeobox"/>
</dbReference>
<name>A0A4R8RQK2_COLTR</name>
<dbReference type="EMBL" id="RYZW01000005">
    <property type="protein sequence ID" value="TDZ74191.1"/>
    <property type="molecule type" value="Genomic_DNA"/>
</dbReference>
<feature type="region of interest" description="Disordered" evidence="5">
    <location>
        <begin position="595"/>
        <end position="664"/>
    </location>
</feature>
<feature type="region of interest" description="Disordered" evidence="5">
    <location>
        <begin position="149"/>
        <end position="355"/>
    </location>
</feature>
<dbReference type="InterPro" id="IPR001356">
    <property type="entry name" value="HD"/>
</dbReference>
<evidence type="ECO:0000256" key="3">
    <source>
        <dbReference type="PROSITE-ProRule" id="PRU00108"/>
    </source>
</evidence>
<dbReference type="Proteomes" id="UP000295703">
    <property type="component" value="Unassembled WGS sequence"/>
</dbReference>
<dbReference type="STRING" id="5466.A0A4R8RQK2"/>
<evidence type="ECO:0000256" key="4">
    <source>
        <dbReference type="RuleBase" id="RU000682"/>
    </source>
</evidence>
<feature type="compositionally biased region" description="Acidic residues" evidence="5">
    <location>
        <begin position="322"/>
        <end position="338"/>
    </location>
</feature>
<feature type="region of interest" description="Disordered" evidence="5">
    <location>
        <begin position="1"/>
        <end position="126"/>
    </location>
</feature>
<feature type="compositionally biased region" description="Low complexity" evidence="5">
    <location>
        <begin position="829"/>
        <end position="843"/>
    </location>
</feature>
<feature type="region of interest" description="Disordered" evidence="5">
    <location>
        <begin position="721"/>
        <end position="747"/>
    </location>
</feature>
<evidence type="ECO:0000259" key="6">
    <source>
        <dbReference type="PROSITE" id="PS50071"/>
    </source>
</evidence>
<evidence type="ECO:0000256" key="2">
    <source>
        <dbReference type="ARBA" id="ARBA00010341"/>
    </source>
</evidence>
<feature type="compositionally biased region" description="Polar residues" evidence="5">
    <location>
        <begin position="690"/>
        <end position="700"/>
    </location>
</feature>
<keyword evidence="3 4" id="KW-0539">Nucleus</keyword>
<organism evidence="7 8">
    <name type="scientific">Colletotrichum trifolii</name>
    <dbReference type="NCBI Taxonomy" id="5466"/>
    <lineage>
        <taxon>Eukaryota</taxon>
        <taxon>Fungi</taxon>
        <taxon>Dikarya</taxon>
        <taxon>Ascomycota</taxon>
        <taxon>Pezizomycotina</taxon>
        <taxon>Sordariomycetes</taxon>
        <taxon>Hypocreomycetidae</taxon>
        <taxon>Glomerellales</taxon>
        <taxon>Glomerellaceae</taxon>
        <taxon>Colletotrichum</taxon>
        <taxon>Colletotrichum orbiculare species complex</taxon>
    </lineage>
</organism>
<feature type="compositionally biased region" description="Low complexity" evidence="5">
    <location>
        <begin position="618"/>
        <end position="651"/>
    </location>
</feature>
<dbReference type="GO" id="GO:0000977">
    <property type="term" value="F:RNA polymerase II transcription regulatory region sequence-specific DNA binding"/>
    <property type="evidence" value="ECO:0007669"/>
    <property type="project" value="TreeGrafter"/>
</dbReference>
<dbReference type="PANTHER" id="PTHR24332:SF9">
    <property type="entry name" value="HOMEOTIC PROTEIN CAUDAL"/>
    <property type="match status" value="1"/>
</dbReference>
<dbReference type="InterPro" id="IPR009057">
    <property type="entry name" value="Homeodomain-like_sf"/>
</dbReference>
<dbReference type="PROSITE" id="PS50071">
    <property type="entry name" value="HOMEOBOX_2"/>
    <property type="match status" value="1"/>
</dbReference>
<feature type="DNA-binding region" description="Homeobox" evidence="3">
    <location>
        <begin position="353"/>
        <end position="413"/>
    </location>
</feature>
<feature type="compositionally biased region" description="Polar residues" evidence="5">
    <location>
        <begin position="280"/>
        <end position="292"/>
    </location>
</feature>
<comment type="subcellular location">
    <subcellularLocation>
        <location evidence="1 3 4">Nucleus</location>
    </subcellularLocation>
</comment>
<evidence type="ECO:0000256" key="1">
    <source>
        <dbReference type="ARBA" id="ARBA00004123"/>
    </source>
</evidence>
<dbReference type="GO" id="GO:0009948">
    <property type="term" value="P:anterior/posterior axis specification"/>
    <property type="evidence" value="ECO:0007669"/>
    <property type="project" value="TreeGrafter"/>
</dbReference>
<dbReference type="CDD" id="cd00086">
    <property type="entry name" value="homeodomain"/>
    <property type="match status" value="1"/>
</dbReference>
<feature type="compositionally biased region" description="Pro residues" evidence="5">
    <location>
        <begin position="63"/>
        <end position="75"/>
    </location>
</feature>
<dbReference type="GO" id="GO:0003700">
    <property type="term" value="F:DNA-binding transcription factor activity"/>
    <property type="evidence" value="ECO:0007669"/>
    <property type="project" value="TreeGrafter"/>
</dbReference>
<dbReference type="AlphaFoldDB" id="A0A4R8RQK2"/>
<comment type="similarity">
    <text evidence="2">Belongs to the Caudal homeobox family.</text>
</comment>